<protein>
    <submittedName>
        <fullName evidence="7">Multiple sugar transport system substrate-binding protein</fullName>
    </submittedName>
</protein>
<dbReference type="SUPFAM" id="SSF53850">
    <property type="entry name" value="Periplasmic binding protein-like II"/>
    <property type="match status" value="1"/>
</dbReference>
<evidence type="ECO:0000256" key="3">
    <source>
        <dbReference type="ARBA" id="ARBA00023136"/>
    </source>
</evidence>
<proteinExistence type="predicted"/>
<comment type="caution">
    <text evidence="7">The sequence shown here is derived from an EMBL/GenBank/DDBJ whole genome shotgun (WGS) entry which is preliminary data.</text>
</comment>
<feature type="chain" id="PRO_5020627525" evidence="6">
    <location>
        <begin position="27"/>
        <end position="426"/>
    </location>
</feature>
<keyword evidence="7" id="KW-0813">Transport</keyword>
<dbReference type="OrthoDB" id="362670at2"/>
<evidence type="ECO:0000256" key="6">
    <source>
        <dbReference type="SAM" id="SignalP"/>
    </source>
</evidence>
<dbReference type="Pfam" id="PF01547">
    <property type="entry name" value="SBP_bac_1"/>
    <property type="match status" value="1"/>
</dbReference>
<evidence type="ECO:0000256" key="2">
    <source>
        <dbReference type="ARBA" id="ARBA00022729"/>
    </source>
</evidence>
<sequence>MKKRSALLFLMACALIVWLSGSISFAAPIEINYYMWQDPTYQSIVDAFNASQKEIVVKPVIVPSADYETKIVTMLAGGADIDCYMQKRQTDMFPQNKNGFIEPLNSYIKSAKYDMKSIKAYAPQITVKGKVLAIPFRGAGYYTYYNKKLFAKAGIPTPDQYVKKGEWTWNKFAEVSKKLASGDGKVYGGLLYTWPMLSVLPVVQKNNQFINAKGKVDIDSKVLAYSVKMRRDLEKSKAIISASELKATKMHYSKGFYDGNVGMLIIGEWFPGMMVAGRDQKLLKDYGWNDWAITRMPCNQSKYVTVGACTFNHIYSRSKKKAAAFKFISWMGSSEGAKVVARNGFLPPVVDAGVKAELAKVVPDTESLNALIDPAPRIAPWYSELGSQVEATLNVELDKYLATDMPETTFVNQFRAQLKQLAESNR</sequence>
<organism evidence="7 8">
    <name type="scientific">Hydrogenispora ethanolica</name>
    <dbReference type="NCBI Taxonomy" id="1082276"/>
    <lineage>
        <taxon>Bacteria</taxon>
        <taxon>Bacillati</taxon>
        <taxon>Bacillota</taxon>
        <taxon>Hydrogenispora</taxon>
    </lineage>
</organism>
<dbReference type="Gene3D" id="3.40.190.10">
    <property type="entry name" value="Periplasmic binding protein-like II"/>
    <property type="match status" value="1"/>
</dbReference>
<evidence type="ECO:0000256" key="1">
    <source>
        <dbReference type="ARBA" id="ARBA00022475"/>
    </source>
</evidence>
<dbReference type="InterPro" id="IPR050490">
    <property type="entry name" value="Bact_solute-bd_prot1"/>
</dbReference>
<dbReference type="PANTHER" id="PTHR43649:SF33">
    <property type="entry name" value="POLYGALACTURONAN_RHAMNOGALACTURONAN-BINDING PROTEIN YTCQ"/>
    <property type="match status" value="1"/>
</dbReference>
<keyword evidence="5" id="KW-0449">Lipoprotein</keyword>
<dbReference type="RefSeq" id="WP_132015918.1">
    <property type="nucleotide sequence ID" value="NZ_SLUN01000028.1"/>
</dbReference>
<keyword evidence="3" id="KW-0472">Membrane</keyword>
<reference evidence="7 8" key="1">
    <citation type="submission" date="2019-03" db="EMBL/GenBank/DDBJ databases">
        <title>Genomic Encyclopedia of Type Strains, Phase IV (KMG-IV): sequencing the most valuable type-strain genomes for metagenomic binning, comparative biology and taxonomic classification.</title>
        <authorList>
            <person name="Goeker M."/>
        </authorList>
    </citation>
    <scope>NUCLEOTIDE SEQUENCE [LARGE SCALE GENOMIC DNA]</scope>
    <source>
        <strain evidence="7 8">LX-B</strain>
    </source>
</reference>
<dbReference type="Proteomes" id="UP000295008">
    <property type="component" value="Unassembled WGS sequence"/>
</dbReference>
<keyword evidence="7" id="KW-0762">Sugar transport</keyword>
<dbReference type="AlphaFoldDB" id="A0A4R1R929"/>
<evidence type="ECO:0000256" key="5">
    <source>
        <dbReference type="ARBA" id="ARBA00023288"/>
    </source>
</evidence>
<dbReference type="InterPro" id="IPR006059">
    <property type="entry name" value="SBP"/>
</dbReference>
<gene>
    <name evidence="7" type="ORF">EDC14_102825</name>
</gene>
<dbReference type="PANTHER" id="PTHR43649">
    <property type="entry name" value="ARABINOSE-BINDING PROTEIN-RELATED"/>
    <property type="match status" value="1"/>
</dbReference>
<evidence type="ECO:0000313" key="8">
    <source>
        <dbReference type="Proteomes" id="UP000295008"/>
    </source>
</evidence>
<evidence type="ECO:0000313" key="7">
    <source>
        <dbReference type="EMBL" id="TCL62069.1"/>
    </source>
</evidence>
<accession>A0A4R1R929</accession>
<keyword evidence="4" id="KW-0564">Palmitate</keyword>
<keyword evidence="1" id="KW-1003">Cell membrane</keyword>
<evidence type="ECO:0000256" key="4">
    <source>
        <dbReference type="ARBA" id="ARBA00023139"/>
    </source>
</evidence>
<keyword evidence="8" id="KW-1185">Reference proteome</keyword>
<dbReference type="EMBL" id="SLUN01000028">
    <property type="protein sequence ID" value="TCL62069.1"/>
    <property type="molecule type" value="Genomic_DNA"/>
</dbReference>
<feature type="signal peptide" evidence="6">
    <location>
        <begin position="1"/>
        <end position="26"/>
    </location>
</feature>
<keyword evidence="2 6" id="KW-0732">Signal</keyword>
<name>A0A4R1R929_HYDET</name>